<protein>
    <submittedName>
        <fullName evidence="1">Uncharacterized protein</fullName>
    </submittedName>
</protein>
<gene>
    <name evidence="1" type="ORF">GN244_ATG09873</name>
    <name evidence="2" type="ORF">GN958_ATG05494</name>
</gene>
<evidence type="ECO:0000313" key="1">
    <source>
        <dbReference type="EMBL" id="KAF4038098.1"/>
    </source>
</evidence>
<proteinExistence type="predicted"/>
<dbReference type="EMBL" id="JAACNO010000747">
    <property type="protein sequence ID" value="KAF4145305.1"/>
    <property type="molecule type" value="Genomic_DNA"/>
</dbReference>
<evidence type="ECO:0000313" key="3">
    <source>
        <dbReference type="Proteomes" id="UP000602510"/>
    </source>
</evidence>
<comment type="caution">
    <text evidence="1">The sequence shown here is derived from an EMBL/GenBank/DDBJ whole genome shotgun (WGS) entry which is preliminary data.</text>
</comment>
<reference evidence="1" key="1">
    <citation type="submission" date="2020-04" db="EMBL/GenBank/DDBJ databases">
        <title>Hybrid Assembly of Korean Phytophthora infestans isolates.</title>
        <authorList>
            <person name="Prokchorchik M."/>
            <person name="Lee Y."/>
            <person name="Seo J."/>
            <person name="Cho J.-H."/>
            <person name="Park Y.-E."/>
            <person name="Jang D.-C."/>
            <person name="Im J.-S."/>
            <person name="Choi J.-G."/>
            <person name="Park H.-J."/>
            <person name="Lee G.-B."/>
            <person name="Lee Y.-G."/>
            <person name="Hong S.-Y."/>
            <person name="Cho K."/>
            <person name="Sohn K.H."/>
        </authorList>
    </citation>
    <scope>NUCLEOTIDE SEQUENCE</scope>
    <source>
        <strain evidence="1">KR_1_A1</strain>
        <strain evidence="2">KR_2_A2</strain>
    </source>
</reference>
<dbReference type="EMBL" id="WSZM01000219">
    <property type="protein sequence ID" value="KAF4038098.1"/>
    <property type="molecule type" value="Genomic_DNA"/>
</dbReference>
<keyword evidence="3" id="KW-1185">Reference proteome</keyword>
<accession>A0A833STT0</accession>
<evidence type="ECO:0000313" key="2">
    <source>
        <dbReference type="EMBL" id="KAF4145305.1"/>
    </source>
</evidence>
<organism evidence="1 3">
    <name type="scientific">Phytophthora infestans</name>
    <name type="common">Potato late blight agent</name>
    <name type="synonym">Botrytis infestans</name>
    <dbReference type="NCBI Taxonomy" id="4787"/>
    <lineage>
        <taxon>Eukaryota</taxon>
        <taxon>Sar</taxon>
        <taxon>Stramenopiles</taxon>
        <taxon>Oomycota</taxon>
        <taxon>Peronosporomycetes</taxon>
        <taxon>Peronosporales</taxon>
        <taxon>Peronosporaceae</taxon>
        <taxon>Phytophthora</taxon>
    </lineage>
</organism>
<dbReference type="Proteomes" id="UP000602510">
    <property type="component" value="Unassembled WGS sequence"/>
</dbReference>
<dbReference type="Proteomes" id="UP000704712">
    <property type="component" value="Unassembled WGS sequence"/>
</dbReference>
<dbReference type="AlphaFoldDB" id="A0A833STT0"/>
<sequence>MSESKQEFLRSRPTVDVTAVDISPNPAALTDELNLEVDFHLDAPVINGFWDIEVVRFCVSIWWTLSPSGTLSISFSHFPQPYSRVMTKYLYLDVSLTKSEFFACCSAQLGQVEATNYAPGDNHFQFSTPQINISGIQPSQLTNCGLLIAAFKDDSGDILDLKMVIQVSEQRGKLQRIIYSPLE</sequence>
<name>A0A833STT0_PHYIN</name>